<feature type="signal peptide" evidence="2">
    <location>
        <begin position="1"/>
        <end position="20"/>
    </location>
</feature>
<dbReference type="Proteomes" id="UP001271769">
    <property type="component" value="Unassembled WGS sequence"/>
</dbReference>
<evidence type="ECO:0008006" key="5">
    <source>
        <dbReference type="Google" id="ProtNLM"/>
    </source>
</evidence>
<feature type="region of interest" description="Disordered" evidence="1">
    <location>
        <begin position="204"/>
        <end position="239"/>
    </location>
</feature>
<feature type="chain" id="PRO_5046788128" description="SPOR domain-containing protein" evidence="2">
    <location>
        <begin position="21"/>
        <end position="325"/>
    </location>
</feature>
<dbReference type="PROSITE" id="PS51257">
    <property type="entry name" value="PROKAR_LIPOPROTEIN"/>
    <property type="match status" value="1"/>
</dbReference>
<gene>
    <name evidence="3" type="ORF">SMD31_03980</name>
</gene>
<dbReference type="EMBL" id="JAXCLX010000001">
    <property type="protein sequence ID" value="MDY0871061.1"/>
    <property type="molecule type" value="Genomic_DNA"/>
</dbReference>
<reference evidence="3 4" key="1">
    <citation type="journal article" date="2013" name="Antonie Van Leeuwenhoek">
        <title>Dongia rigui sp. nov., isolated from freshwater of a large wetland in Korea.</title>
        <authorList>
            <person name="Baik K.S."/>
            <person name="Hwang Y.M."/>
            <person name="Choi J.S."/>
            <person name="Kwon J."/>
            <person name="Seong C.N."/>
        </authorList>
    </citation>
    <scope>NUCLEOTIDE SEQUENCE [LARGE SCALE GENOMIC DNA]</scope>
    <source>
        <strain evidence="3 4">04SU4-P</strain>
    </source>
</reference>
<evidence type="ECO:0000313" key="4">
    <source>
        <dbReference type="Proteomes" id="UP001271769"/>
    </source>
</evidence>
<proteinExistence type="predicted"/>
<feature type="compositionally biased region" description="Low complexity" evidence="1">
    <location>
        <begin position="228"/>
        <end position="239"/>
    </location>
</feature>
<name>A0ABU5DUS5_9PROT</name>
<feature type="compositionally biased region" description="Low complexity" evidence="1">
    <location>
        <begin position="212"/>
        <end position="221"/>
    </location>
</feature>
<keyword evidence="4" id="KW-1185">Reference proteome</keyword>
<sequence length="325" mass="33503">MRRLLVITVSLLALAGCATAKRADAPASPAIPADGDTAAVPALDARFAGTWYVSGVFPSAARAASVADPHLGSALVIGDAEVSDVNGQRCISPTFAMDTVAAESTGAKLGGDAPWDRLSVTCDGRAFATYLRLPDRTGDGPALLQQRPEGLYLLEQAAALQHRRTNEAAETQTAAAMTAPVHEEPEAATPVAHAAPVELAPKAHETKKAEAAKTAPTPMTEGPVEASTAEPAAKTGAKAAHGNLPAAGTAMHLASYKGQSAAKRGWKILLGEYDELDPLSPLYVNVDVPGKGEMIRLYATGAEPAEIAKICAALKAKKVYCALNP</sequence>
<evidence type="ECO:0000256" key="2">
    <source>
        <dbReference type="SAM" id="SignalP"/>
    </source>
</evidence>
<dbReference type="RefSeq" id="WP_320499430.1">
    <property type="nucleotide sequence ID" value="NZ_JAXCLX010000001.1"/>
</dbReference>
<evidence type="ECO:0000313" key="3">
    <source>
        <dbReference type="EMBL" id="MDY0871061.1"/>
    </source>
</evidence>
<accession>A0ABU5DUS5</accession>
<comment type="caution">
    <text evidence="3">The sequence shown here is derived from an EMBL/GenBank/DDBJ whole genome shotgun (WGS) entry which is preliminary data.</text>
</comment>
<protein>
    <recommendedName>
        <fullName evidence="5">SPOR domain-containing protein</fullName>
    </recommendedName>
</protein>
<organism evidence="3 4">
    <name type="scientific">Dongia rigui</name>
    <dbReference type="NCBI Taxonomy" id="940149"/>
    <lineage>
        <taxon>Bacteria</taxon>
        <taxon>Pseudomonadati</taxon>
        <taxon>Pseudomonadota</taxon>
        <taxon>Alphaproteobacteria</taxon>
        <taxon>Rhodospirillales</taxon>
        <taxon>Dongiaceae</taxon>
        <taxon>Dongia</taxon>
    </lineage>
</organism>
<keyword evidence="2" id="KW-0732">Signal</keyword>
<evidence type="ECO:0000256" key="1">
    <source>
        <dbReference type="SAM" id="MobiDB-lite"/>
    </source>
</evidence>